<accession>A0ABS4CH25</accession>
<dbReference type="SUPFAM" id="SSF55729">
    <property type="entry name" value="Acyl-CoA N-acyltransferases (Nat)"/>
    <property type="match status" value="1"/>
</dbReference>
<name>A0ABS4CH25_9ENTE</name>
<dbReference type="InterPro" id="IPR000182">
    <property type="entry name" value="GNAT_dom"/>
</dbReference>
<dbReference type="InterPro" id="IPR016181">
    <property type="entry name" value="Acyl_CoA_acyltransferase"/>
</dbReference>
<dbReference type="Pfam" id="PF13302">
    <property type="entry name" value="Acetyltransf_3"/>
    <property type="match status" value="1"/>
</dbReference>
<evidence type="ECO:0000313" key="2">
    <source>
        <dbReference type="EMBL" id="MBP1045857.1"/>
    </source>
</evidence>
<evidence type="ECO:0000259" key="1">
    <source>
        <dbReference type="PROSITE" id="PS51186"/>
    </source>
</evidence>
<dbReference type="RefSeq" id="WP_209556648.1">
    <property type="nucleotide sequence ID" value="NZ_JAEDXU010000002.1"/>
</dbReference>
<dbReference type="PROSITE" id="PS51186">
    <property type="entry name" value="GNAT"/>
    <property type="match status" value="1"/>
</dbReference>
<keyword evidence="3" id="KW-1185">Reference proteome</keyword>
<reference evidence="2 3" key="1">
    <citation type="submission" date="2020-12" db="EMBL/GenBank/DDBJ databases">
        <title>Vagococcus allomyrinae sp. nov. and Enterococcus lavae sp. nov., isolated from the larvae of Allomyrina dichotoma.</title>
        <authorList>
            <person name="Lee S.D."/>
        </authorList>
    </citation>
    <scope>NUCLEOTIDE SEQUENCE [LARGE SCALE GENOMIC DNA]</scope>
    <source>
        <strain evidence="2 3">BWM-S5</strain>
    </source>
</reference>
<comment type="caution">
    <text evidence="2">The sequence shown here is derived from an EMBL/GenBank/DDBJ whole genome shotgun (WGS) entry which is preliminary data.</text>
</comment>
<proteinExistence type="predicted"/>
<dbReference type="InterPro" id="IPR051531">
    <property type="entry name" value="N-acetyltransferase"/>
</dbReference>
<dbReference type="Gene3D" id="3.40.630.30">
    <property type="match status" value="1"/>
</dbReference>
<feature type="domain" description="N-acetyltransferase" evidence="1">
    <location>
        <begin position="9"/>
        <end position="171"/>
    </location>
</feature>
<protein>
    <submittedName>
        <fullName evidence="2">GNAT family N-acetyltransferase</fullName>
    </submittedName>
</protein>
<dbReference type="EMBL" id="JAEDXU010000002">
    <property type="protein sequence ID" value="MBP1045857.1"/>
    <property type="molecule type" value="Genomic_DNA"/>
</dbReference>
<dbReference type="PANTHER" id="PTHR43792:SF1">
    <property type="entry name" value="N-ACETYLTRANSFERASE DOMAIN-CONTAINING PROTEIN"/>
    <property type="match status" value="1"/>
</dbReference>
<dbReference type="PANTHER" id="PTHR43792">
    <property type="entry name" value="GNAT FAMILY, PUTATIVE (AFU_ORTHOLOGUE AFUA_3G00765)-RELATED-RELATED"/>
    <property type="match status" value="1"/>
</dbReference>
<gene>
    <name evidence="2" type="ORF">I6N96_06155</name>
</gene>
<organism evidence="2 3">
    <name type="scientific">Enterococcus larvae</name>
    <dbReference type="NCBI Taxonomy" id="2794352"/>
    <lineage>
        <taxon>Bacteria</taxon>
        <taxon>Bacillati</taxon>
        <taxon>Bacillota</taxon>
        <taxon>Bacilli</taxon>
        <taxon>Lactobacillales</taxon>
        <taxon>Enterococcaceae</taxon>
        <taxon>Enterococcus</taxon>
    </lineage>
</organism>
<sequence length="175" mass="20509">MNNLETERLYLRSFEKTDGPALYDYLSDEEVVKYEPYKAFSMEEAEQEAIRRSGNPDFYAVCLKDDTLIGNVYFSKGAFDTWMIGYVFNRSFWGHGYASEGVQAVVQHAFTILDAHRITALCNPENTASWQLMERVGMRREGTLKKNVFFWKDEQGNPIWQDTYEYGLLKEEYRV</sequence>
<evidence type="ECO:0000313" key="3">
    <source>
        <dbReference type="Proteomes" id="UP000673375"/>
    </source>
</evidence>
<dbReference type="Proteomes" id="UP000673375">
    <property type="component" value="Unassembled WGS sequence"/>
</dbReference>